<organism evidence="1 2">
    <name type="scientific">Cupriavidus taiwanensis</name>
    <dbReference type="NCBI Taxonomy" id="164546"/>
    <lineage>
        <taxon>Bacteria</taxon>
        <taxon>Pseudomonadati</taxon>
        <taxon>Pseudomonadota</taxon>
        <taxon>Betaproteobacteria</taxon>
        <taxon>Burkholderiales</taxon>
        <taxon>Burkholderiaceae</taxon>
        <taxon>Cupriavidus</taxon>
    </lineage>
</organism>
<name>A0A375ISX9_9BURK</name>
<evidence type="ECO:0000313" key="1">
    <source>
        <dbReference type="EMBL" id="SPK77190.1"/>
    </source>
</evidence>
<protein>
    <submittedName>
        <fullName evidence="1">Uncharacterized protein</fullName>
    </submittedName>
</protein>
<reference evidence="1 2" key="1">
    <citation type="submission" date="2018-01" db="EMBL/GenBank/DDBJ databases">
        <authorList>
            <person name="Gaut B.S."/>
            <person name="Morton B.R."/>
            <person name="Clegg M.T."/>
            <person name="Duvall M.R."/>
        </authorList>
    </citation>
    <scope>NUCLEOTIDE SEQUENCE [LARGE SCALE GENOMIC DNA]</scope>
    <source>
        <strain evidence="1">Cupriavidus taiwanensis LMG 19425</strain>
        <plasmid evidence="2">Plasmid iii</plasmid>
    </source>
</reference>
<sequence>MQYVGALVDPVNVAPPIAGTCRNFGVERVVKESQGMGSKFAGWAIMRRHSGAKPHWAMALRPLQDLHRARFAVVRPDRTFCDTKLGLKSMPKTIAPLPSGDYWATPHAPFPLDGSNGHEEVFPGAH</sequence>
<gene>
    <name evidence="1" type="ORF">CT19425_P30039</name>
</gene>
<proteinExistence type="predicted"/>
<dbReference type="Proteomes" id="UP000255505">
    <property type="component" value="Plasmid III"/>
</dbReference>
<evidence type="ECO:0000313" key="2">
    <source>
        <dbReference type="Proteomes" id="UP000255505"/>
    </source>
</evidence>
<keyword evidence="1" id="KW-0614">Plasmid</keyword>
<dbReference type="AlphaFoldDB" id="A0A375ISX9"/>
<geneLocation type="plasmid" evidence="1">
    <name>III</name>
</geneLocation>
<dbReference type="EMBL" id="LT991978">
    <property type="protein sequence ID" value="SPK77190.1"/>
    <property type="molecule type" value="Genomic_DNA"/>
</dbReference>
<accession>A0A375ISX9</accession>